<organism evidence="2 3">
    <name type="scientific">Cinchona calisaya</name>
    <dbReference type="NCBI Taxonomy" id="153742"/>
    <lineage>
        <taxon>Eukaryota</taxon>
        <taxon>Viridiplantae</taxon>
        <taxon>Streptophyta</taxon>
        <taxon>Embryophyta</taxon>
        <taxon>Tracheophyta</taxon>
        <taxon>Spermatophyta</taxon>
        <taxon>Magnoliopsida</taxon>
        <taxon>eudicotyledons</taxon>
        <taxon>Gunneridae</taxon>
        <taxon>Pentapetalae</taxon>
        <taxon>asterids</taxon>
        <taxon>lamiids</taxon>
        <taxon>Gentianales</taxon>
        <taxon>Rubiaceae</taxon>
        <taxon>Cinchonoideae</taxon>
        <taxon>Cinchoneae</taxon>
        <taxon>Cinchona</taxon>
    </lineage>
</organism>
<evidence type="ECO:0000313" key="3">
    <source>
        <dbReference type="Proteomes" id="UP001630127"/>
    </source>
</evidence>
<dbReference type="EMBL" id="JBJUIK010000001">
    <property type="protein sequence ID" value="KAL3537451.1"/>
    <property type="molecule type" value="Genomic_DNA"/>
</dbReference>
<accession>A0ABD3B1W7</accession>
<evidence type="ECO:0000313" key="2">
    <source>
        <dbReference type="EMBL" id="KAL3537451.1"/>
    </source>
</evidence>
<dbReference type="Gene3D" id="3.30.420.10">
    <property type="entry name" value="Ribonuclease H-like superfamily/Ribonuclease H"/>
    <property type="match status" value="1"/>
</dbReference>
<name>A0ABD3B1W7_9GENT</name>
<dbReference type="PANTHER" id="PTHR45835:SF104">
    <property type="entry name" value="PROTEIN NYNRIN-LIKE"/>
    <property type="match status" value="1"/>
</dbReference>
<keyword evidence="3" id="KW-1185">Reference proteome</keyword>
<gene>
    <name evidence="2" type="ORF">ACH5RR_000817</name>
</gene>
<comment type="caution">
    <text evidence="2">The sequence shown here is derived from an EMBL/GenBank/DDBJ whole genome shotgun (WGS) entry which is preliminary data.</text>
</comment>
<dbReference type="PANTHER" id="PTHR45835">
    <property type="entry name" value="YALI0A06105P"/>
    <property type="match status" value="1"/>
</dbReference>
<dbReference type="Proteomes" id="UP001630127">
    <property type="component" value="Unassembled WGS sequence"/>
</dbReference>
<keyword evidence="1" id="KW-1133">Transmembrane helix</keyword>
<dbReference type="InterPro" id="IPR036397">
    <property type="entry name" value="RNaseH_sf"/>
</dbReference>
<keyword evidence="1" id="KW-0812">Transmembrane</keyword>
<protein>
    <submittedName>
        <fullName evidence="2">Uncharacterized protein</fullName>
    </submittedName>
</protein>
<reference evidence="2 3" key="1">
    <citation type="submission" date="2024-11" db="EMBL/GenBank/DDBJ databases">
        <title>A near-complete genome assembly of Cinchona calisaya.</title>
        <authorList>
            <person name="Lian D.C."/>
            <person name="Zhao X.W."/>
            <person name="Wei L."/>
        </authorList>
    </citation>
    <scope>NUCLEOTIDE SEQUENCE [LARGE SCALE GENOMIC DNA]</scope>
    <source>
        <tissue evidence="2">Nenye</tissue>
    </source>
</reference>
<evidence type="ECO:0000256" key="1">
    <source>
        <dbReference type="SAM" id="Phobius"/>
    </source>
</evidence>
<dbReference type="SUPFAM" id="SSF53098">
    <property type="entry name" value="Ribonuclease H-like"/>
    <property type="match status" value="1"/>
</dbReference>
<dbReference type="InterPro" id="IPR012337">
    <property type="entry name" value="RNaseH-like_sf"/>
</dbReference>
<keyword evidence="1" id="KW-0472">Membrane</keyword>
<proteinExistence type="predicted"/>
<dbReference type="AlphaFoldDB" id="A0ABD3B1W7"/>
<sequence>MVDQINGAIRTFNFELLELVQQSWTIDLDLQILIDEKEQEASTHPHYVWEQGILRRKWKIVMGNDVVVRNKLLEFYQASAITGHSRVPATYIIFSLVLEGTSFCYKEVIKCCDICQRNKYKTIASAGLLQHLPIPNQGWEDVSTDFIDGLPNFGGNTVILVVVDKLSKYALALHHSYTTVDVAQAYLDNIFAGDLDVFDRLASTSLDVDLACLIALLLVSGADIDFSRSELSLQWWSFLLCGFAFGCALKVNFVN</sequence>
<feature type="transmembrane region" description="Helical" evidence="1">
    <location>
        <begin position="235"/>
        <end position="253"/>
    </location>
</feature>